<dbReference type="PROSITE" id="PS00393">
    <property type="entry name" value="PEPCASE_2"/>
    <property type="match status" value="1"/>
</dbReference>
<evidence type="ECO:0000256" key="10">
    <source>
        <dbReference type="HAMAP-Rule" id="MF_00595"/>
    </source>
</evidence>
<keyword evidence="14" id="KW-1185">Reference proteome</keyword>
<evidence type="ECO:0000256" key="12">
    <source>
        <dbReference type="PROSITE-ProRule" id="PRU10112"/>
    </source>
</evidence>
<evidence type="ECO:0000256" key="4">
    <source>
        <dbReference type="ARBA" id="ARBA00012305"/>
    </source>
</evidence>
<evidence type="ECO:0000313" key="14">
    <source>
        <dbReference type="Proteomes" id="UP000037784"/>
    </source>
</evidence>
<dbReference type="SUPFAM" id="SSF51621">
    <property type="entry name" value="Phosphoenolpyruvate/pyruvate domain"/>
    <property type="match status" value="1"/>
</dbReference>
<dbReference type="STRING" id="872965.SE16_10115"/>
<name>A0A0M8KAN4_9CHLR</name>
<dbReference type="PANTHER" id="PTHR30523">
    <property type="entry name" value="PHOSPHOENOLPYRUVATE CARBOXYLASE"/>
    <property type="match status" value="1"/>
</dbReference>
<evidence type="ECO:0000256" key="6">
    <source>
        <dbReference type="ARBA" id="ARBA00022842"/>
    </source>
</evidence>
<dbReference type="RefSeq" id="WP_054494020.1">
    <property type="nucleotide sequence ID" value="NZ_BBZA01000242.1"/>
</dbReference>
<dbReference type="EC" id="4.1.1.31" evidence="4 10"/>
<evidence type="ECO:0000313" key="13">
    <source>
        <dbReference type="EMBL" id="GAP64321.1"/>
    </source>
</evidence>
<dbReference type="GO" id="GO:0006107">
    <property type="term" value="P:oxaloacetate metabolic process"/>
    <property type="evidence" value="ECO:0007669"/>
    <property type="project" value="UniProtKB-UniRule"/>
</dbReference>
<reference evidence="14" key="2">
    <citation type="submission" date="2015-08" db="EMBL/GenBank/DDBJ databases">
        <title>Draft Genome Sequence of a Heterotrophic Facultative Anaerobic Bacterium Ardenticatena maritima Strain 110S.</title>
        <authorList>
            <person name="Kawaichi S."/>
            <person name="Yoshida T."/>
            <person name="Sako Y."/>
            <person name="Nakamura R."/>
        </authorList>
    </citation>
    <scope>NUCLEOTIDE SEQUENCE [LARGE SCALE GENOMIC DNA]</scope>
    <source>
        <strain evidence="14">110S</strain>
    </source>
</reference>
<comment type="catalytic activity">
    <reaction evidence="9 10">
        <text>oxaloacetate + phosphate = phosphoenolpyruvate + hydrogencarbonate</text>
        <dbReference type="Rhea" id="RHEA:28370"/>
        <dbReference type="ChEBI" id="CHEBI:16452"/>
        <dbReference type="ChEBI" id="CHEBI:17544"/>
        <dbReference type="ChEBI" id="CHEBI:43474"/>
        <dbReference type="ChEBI" id="CHEBI:58702"/>
        <dbReference type="EC" id="4.1.1.31"/>
    </reaction>
</comment>
<dbReference type="Pfam" id="PF00311">
    <property type="entry name" value="PEPcase"/>
    <property type="match status" value="1"/>
</dbReference>
<comment type="function">
    <text evidence="2 10">Forms oxaloacetate, a four-carbon dicarboxylic acid source for the tricarboxylic acid cycle.</text>
</comment>
<feature type="active site" evidence="10 11">
    <location>
        <position position="158"/>
    </location>
</feature>
<dbReference type="InterPro" id="IPR015813">
    <property type="entry name" value="Pyrv/PenolPyrv_kinase-like_dom"/>
</dbReference>
<protein>
    <recommendedName>
        <fullName evidence="5 10">Phosphoenolpyruvate carboxylase</fullName>
        <shortName evidence="10">PEPC</shortName>
        <shortName evidence="10">PEPCase</shortName>
        <ecNumber evidence="4 10">4.1.1.31</ecNumber>
    </recommendedName>
</protein>
<dbReference type="InterPro" id="IPR021135">
    <property type="entry name" value="PEP_COase"/>
</dbReference>
<accession>A0A0M8KAN4</accession>
<dbReference type="InterPro" id="IPR022805">
    <property type="entry name" value="PEP_COase_bac/pln-type"/>
</dbReference>
<feature type="active site" evidence="10 12">
    <location>
        <position position="589"/>
    </location>
</feature>
<keyword evidence="7 10" id="KW-0456">Lyase</keyword>
<dbReference type="InterPro" id="IPR033129">
    <property type="entry name" value="PEPCASE_His_AS"/>
</dbReference>
<dbReference type="InParanoid" id="A0A0M8KAN4"/>
<organism evidence="13 14">
    <name type="scientific">Ardenticatena maritima</name>
    <dbReference type="NCBI Taxonomy" id="872965"/>
    <lineage>
        <taxon>Bacteria</taxon>
        <taxon>Bacillati</taxon>
        <taxon>Chloroflexota</taxon>
        <taxon>Ardenticatenia</taxon>
        <taxon>Ardenticatenales</taxon>
        <taxon>Ardenticatenaceae</taxon>
        <taxon>Ardenticatena</taxon>
    </lineage>
</organism>
<evidence type="ECO:0000256" key="9">
    <source>
        <dbReference type="ARBA" id="ARBA00048995"/>
    </source>
</evidence>
<dbReference type="GO" id="GO:0006099">
    <property type="term" value="P:tricarboxylic acid cycle"/>
    <property type="evidence" value="ECO:0007669"/>
    <property type="project" value="InterPro"/>
</dbReference>
<dbReference type="OrthoDB" id="9768133at2"/>
<dbReference type="EMBL" id="BBZA01000242">
    <property type="protein sequence ID" value="GAP64321.1"/>
    <property type="molecule type" value="Genomic_DNA"/>
</dbReference>
<keyword evidence="6 10" id="KW-0460">Magnesium</keyword>
<comment type="caution">
    <text evidence="13">The sequence shown here is derived from an EMBL/GenBank/DDBJ whole genome shotgun (WGS) entry which is preliminary data.</text>
</comment>
<dbReference type="PRINTS" id="PR00150">
    <property type="entry name" value="PEPCARBXLASE"/>
</dbReference>
<dbReference type="GO" id="GO:0000287">
    <property type="term" value="F:magnesium ion binding"/>
    <property type="evidence" value="ECO:0007669"/>
    <property type="project" value="UniProtKB-UniRule"/>
</dbReference>
<evidence type="ECO:0000256" key="3">
    <source>
        <dbReference type="ARBA" id="ARBA00008346"/>
    </source>
</evidence>
<dbReference type="NCBIfam" id="NF000584">
    <property type="entry name" value="PRK00009.1"/>
    <property type="match status" value="1"/>
</dbReference>
<evidence type="ECO:0000256" key="5">
    <source>
        <dbReference type="ARBA" id="ARBA00022419"/>
    </source>
</evidence>
<dbReference type="PROSITE" id="PS00781">
    <property type="entry name" value="PEPCASE_1"/>
    <property type="match status" value="1"/>
</dbReference>
<dbReference type="GO" id="GO:0008964">
    <property type="term" value="F:phosphoenolpyruvate carboxylase activity"/>
    <property type="evidence" value="ECO:0007669"/>
    <property type="project" value="UniProtKB-UniRule"/>
</dbReference>
<evidence type="ECO:0000256" key="1">
    <source>
        <dbReference type="ARBA" id="ARBA00001946"/>
    </source>
</evidence>
<keyword evidence="13" id="KW-0670">Pyruvate</keyword>
<keyword evidence="8 10" id="KW-0120">Carbon dioxide fixation</keyword>
<comment type="subunit">
    <text evidence="10">Homotetramer.</text>
</comment>
<evidence type="ECO:0000256" key="8">
    <source>
        <dbReference type="ARBA" id="ARBA00023300"/>
    </source>
</evidence>
<dbReference type="Gene3D" id="1.20.1440.90">
    <property type="entry name" value="Phosphoenolpyruvate/pyruvate domain"/>
    <property type="match status" value="1"/>
</dbReference>
<evidence type="ECO:0000256" key="11">
    <source>
        <dbReference type="PROSITE-ProRule" id="PRU10111"/>
    </source>
</evidence>
<proteinExistence type="inferred from homology"/>
<dbReference type="GO" id="GO:0015977">
    <property type="term" value="P:carbon fixation"/>
    <property type="evidence" value="ECO:0007669"/>
    <property type="project" value="UniProtKB-UniRule"/>
</dbReference>
<gene>
    <name evidence="10 13" type="primary">ppc</name>
    <name evidence="13" type="ORF">ARMA_2744</name>
</gene>
<dbReference type="AlphaFoldDB" id="A0A0M8KAN4"/>
<sequence>MTRSTTSQPTAQAAPNERLREQIRLLGNLLGETIIAQEGRELFDIEETMRALTKAHRAGDEDAGRQALELAERLAQNPRQAAAIIKAFATYFQLVNLAEEEQRVRVLRRRARAAARDGYPVRESIAAAIFRLREEGFTAEDVQALLRDALVMPVFTAHPTEAQRRAVLTKLQALANILYEMDTRDLLPDEEARLIQRIREIIVALWQTNETRPRPPTVMDEVRNGLYYFETVLFDLIPRIYEDLQAALADMYPDAAFDIPSFLRFGSWMGGDRDGNPYVTTDVTEETLRAQKALVLKLYRREVAELYNELTMSQKRIGVSQALLDSIPEDAARFPDEAPEILDRFADEPYRQKLVFMHRRIMAAQRETEHAWTEGFHEPGAYHHPEEFLADLRLIDESLRAHKGEILANGRLARLIRQVQVFGFHLATLDIRQHSGRHEETLAEIFKRYALADDYAALDENTKVALLEREINSPRPLTAQLTFSPDTNETVRVFRLIRRAHDLLGPRAIQSYIISMTTSVSDMLEVLLLAKDANLFGQIDIVPLFETIEDLHNAPRIMSALFENSVYRRHLAARGNRQQIMIGYSDSNKDGGYLTANWELFKAQRALAQTCDRYNIQLTLFHGRGGTIGRGGGNAVRAILAQPPESVRGRFRVTEQGEVISHRYGNPHLAHRHLHQIMYAVLLSSGRRPHPERESVWSNALDEMAAIAFRTYRALVERPEFLRYFHEATPIDHITRLNIGSRPAKRRQTQGISDLRAIPWVFAWTQSRVNLPGWYGLGTALETWVEQGDEEERIALLSEMYRQWPFFRTVIDNAQMSLRKADMTIAAIYATLTDDATRAAVFDPIREEHARTERMILRITGYSDLLENEPWLQQSIRLRNPYVDPMNYIQVALIRRLRETPPPENSAELEDIVLLAVNGIAAGLRNTG</sequence>
<dbReference type="GO" id="GO:0005829">
    <property type="term" value="C:cytosol"/>
    <property type="evidence" value="ECO:0007669"/>
    <property type="project" value="TreeGrafter"/>
</dbReference>
<dbReference type="InterPro" id="IPR018129">
    <property type="entry name" value="PEP_COase_Lys_AS"/>
</dbReference>
<reference evidence="13 14" key="1">
    <citation type="journal article" date="2015" name="Genome Announc.">
        <title>Draft Genome Sequence of a Heterotrophic Facultative Anaerobic Thermophilic Bacterium, Ardenticatena maritima Strain 110ST.</title>
        <authorList>
            <person name="Kawaichi S."/>
            <person name="Yoshida T."/>
            <person name="Sako Y."/>
            <person name="Nakamura R."/>
        </authorList>
    </citation>
    <scope>NUCLEOTIDE SEQUENCE [LARGE SCALE GENOMIC DNA]</scope>
    <source>
        <strain evidence="13 14">110S</strain>
    </source>
</reference>
<comment type="cofactor">
    <cofactor evidence="1 10">
        <name>Mg(2+)</name>
        <dbReference type="ChEBI" id="CHEBI:18420"/>
    </cofactor>
</comment>
<dbReference type="HAMAP" id="MF_00595">
    <property type="entry name" value="PEPcase_type1"/>
    <property type="match status" value="1"/>
</dbReference>
<dbReference type="PANTHER" id="PTHR30523:SF6">
    <property type="entry name" value="PHOSPHOENOLPYRUVATE CARBOXYLASE"/>
    <property type="match status" value="1"/>
</dbReference>
<evidence type="ECO:0000256" key="7">
    <source>
        <dbReference type="ARBA" id="ARBA00023239"/>
    </source>
</evidence>
<evidence type="ECO:0000256" key="2">
    <source>
        <dbReference type="ARBA" id="ARBA00003670"/>
    </source>
</evidence>
<comment type="similarity">
    <text evidence="3 10">Belongs to the PEPCase type 1 family.</text>
</comment>
<dbReference type="Proteomes" id="UP000037784">
    <property type="component" value="Unassembled WGS sequence"/>
</dbReference>